<gene>
    <name evidence="2" type="ORF">FPZ54_13555</name>
</gene>
<dbReference type="Gene3D" id="3.40.50.1820">
    <property type="entry name" value="alpha/beta hydrolase"/>
    <property type="match status" value="1"/>
</dbReference>
<dbReference type="InterPro" id="IPR029058">
    <property type="entry name" value="AB_hydrolase_fold"/>
</dbReference>
<evidence type="ECO:0000256" key="1">
    <source>
        <dbReference type="SAM" id="MobiDB-lite"/>
    </source>
</evidence>
<dbReference type="AlphaFoldDB" id="A0A518RLE4"/>
<dbReference type="KEGG" id="ssua:FPZ54_13555"/>
<proteinExistence type="predicted"/>
<name>A0A518RLE4_9SPHN</name>
<dbReference type="EMBL" id="CP042239">
    <property type="protein sequence ID" value="QDX28282.1"/>
    <property type="molecule type" value="Genomic_DNA"/>
</dbReference>
<sequence>MAAAADDLTNQGHAPSILIGHSLGGTEIIAAEQGPSARAVVTIALPLPGPRPFSLRRQLDQVEQPARRESRSGAARSRSVATSLKPHEARIRPCAWRTLVARCWLRTQRATAS</sequence>
<evidence type="ECO:0000313" key="2">
    <source>
        <dbReference type="EMBL" id="QDX28282.1"/>
    </source>
</evidence>
<reference evidence="2 3" key="1">
    <citation type="submission" date="2019-07" db="EMBL/GenBank/DDBJ databases">
        <title>Sphingomonas alkalisoli sp. nov., isolated from rhizosphere soil of Suaedae salsa.</title>
        <authorList>
            <person name="Zhang H."/>
            <person name="Xu L."/>
            <person name="Zhang J.-X."/>
            <person name="Sun J.-Q."/>
        </authorList>
    </citation>
    <scope>NUCLEOTIDE SEQUENCE [LARGE SCALE GENOMIC DNA]</scope>
    <source>
        <strain evidence="2 3">XS-10</strain>
    </source>
</reference>
<evidence type="ECO:0000313" key="3">
    <source>
        <dbReference type="Proteomes" id="UP000318055"/>
    </source>
</evidence>
<dbReference type="SUPFAM" id="SSF53474">
    <property type="entry name" value="alpha/beta-Hydrolases"/>
    <property type="match status" value="1"/>
</dbReference>
<feature type="compositionally biased region" description="Low complexity" evidence="1">
    <location>
        <begin position="72"/>
        <end position="83"/>
    </location>
</feature>
<protein>
    <submittedName>
        <fullName evidence="2">Uncharacterized protein</fullName>
    </submittedName>
</protein>
<keyword evidence="3" id="KW-1185">Reference proteome</keyword>
<feature type="compositionally biased region" description="Basic and acidic residues" evidence="1">
    <location>
        <begin position="59"/>
        <end position="71"/>
    </location>
</feature>
<dbReference type="Proteomes" id="UP000318055">
    <property type="component" value="Chromosome"/>
</dbReference>
<feature type="region of interest" description="Disordered" evidence="1">
    <location>
        <begin position="59"/>
        <end position="86"/>
    </location>
</feature>
<organism evidence="2 3">
    <name type="scientific">Sphingomonas suaedae</name>
    <dbReference type="NCBI Taxonomy" id="2599297"/>
    <lineage>
        <taxon>Bacteria</taxon>
        <taxon>Pseudomonadati</taxon>
        <taxon>Pseudomonadota</taxon>
        <taxon>Alphaproteobacteria</taxon>
        <taxon>Sphingomonadales</taxon>
        <taxon>Sphingomonadaceae</taxon>
        <taxon>Sphingomonas</taxon>
    </lineage>
</organism>
<accession>A0A518RLE4</accession>